<reference evidence="1 2" key="1">
    <citation type="submission" date="2020-03" db="EMBL/GenBank/DDBJ databases">
        <title>Complete genome sequence of Monaibacterium sp. ALG8 with diverse plasmids.</title>
        <authorList>
            <person name="Sun C."/>
        </authorList>
    </citation>
    <scope>NUCLEOTIDE SEQUENCE [LARGE SCALE GENOMIC DNA]</scope>
    <source>
        <strain evidence="1 2">ALG8</strain>
    </source>
</reference>
<dbReference type="Proteomes" id="UP000500791">
    <property type="component" value="Chromosome"/>
</dbReference>
<gene>
    <name evidence="1" type="ORF">G8E03_14310</name>
</gene>
<dbReference type="SUPFAM" id="SSF53254">
    <property type="entry name" value="Phosphoglycerate mutase-like"/>
    <property type="match status" value="1"/>
</dbReference>
<dbReference type="RefSeq" id="WP_166193347.1">
    <property type="nucleotide sequence ID" value="NZ_CP049811.1"/>
</dbReference>
<dbReference type="KEGG" id="mon:G8E03_14310"/>
<name>A0A6G7VP14_9RHOB</name>
<protein>
    <submittedName>
        <fullName evidence="1">Histidine phosphatase family protein</fullName>
    </submittedName>
</protein>
<dbReference type="Gene3D" id="3.40.50.1240">
    <property type="entry name" value="Phosphoglycerate mutase-like"/>
    <property type="match status" value="1"/>
</dbReference>
<keyword evidence="2" id="KW-1185">Reference proteome</keyword>
<dbReference type="CDD" id="cd07067">
    <property type="entry name" value="HP_PGM_like"/>
    <property type="match status" value="1"/>
</dbReference>
<evidence type="ECO:0000313" key="2">
    <source>
        <dbReference type="Proteomes" id="UP000500791"/>
    </source>
</evidence>
<dbReference type="SMART" id="SM00855">
    <property type="entry name" value="PGAM"/>
    <property type="match status" value="1"/>
</dbReference>
<dbReference type="AlphaFoldDB" id="A0A6G7VP14"/>
<dbReference type="InterPro" id="IPR013078">
    <property type="entry name" value="His_Pase_superF_clade-1"/>
</dbReference>
<sequence length="195" mass="21391">MSDDEKASARPVEWWWIRHGPTHAARMVGHTDRPADLSDHAALARLRAVLPTGAAVLSSDLSRARSTARALGLTPVTDPRLRELHYGAWEDLAFDDPAVDPALARAFWDTPGETRPPHGESWNELCDRVAAVMREHTAGPVIAVAHMGVILAALSIATRMPAKSALSFRIEPLSLSRMTWFGGADWSVDRVNHRP</sequence>
<dbReference type="Pfam" id="PF00300">
    <property type="entry name" value="His_Phos_1"/>
    <property type="match status" value="1"/>
</dbReference>
<dbReference type="InterPro" id="IPR029033">
    <property type="entry name" value="His_PPase_superfam"/>
</dbReference>
<accession>A0A6G7VP14</accession>
<evidence type="ECO:0000313" key="1">
    <source>
        <dbReference type="EMBL" id="QIK41823.1"/>
    </source>
</evidence>
<dbReference type="EMBL" id="CP049811">
    <property type="protein sequence ID" value="QIK41823.1"/>
    <property type="molecule type" value="Genomic_DNA"/>
</dbReference>
<proteinExistence type="predicted"/>
<organism evidence="1 2">
    <name type="scientific">Pontivivens nitratireducens</name>
    <dbReference type="NCBI Taxonomy" id="2758038"/>
    <lineage>
        <taxon>Bacteria</taxon>
        <taxon>Pseudomonadati</taxon>
        <taxon>Pseudomonadota</taxon>
        <taxon>Alphaproteobacteria</taxon>
        <taxon>Rhodobacterales</taxon>
        <taxon>Paracoccaceae</taxon>
        <taxon>Pontivivens</taxon>
    </lineage>
</organism>